<evidence type="ECO:0000256" key="6">
    <source>
        <dbReference type="ARBA" id="ARBA00022884"/>
    </source>
</evidence>
<evidence type="ECO:0000256" key="5">
    <source>
        <dbReference type="ARBA" id="ARBA00022801"/>
    </source>
</evidence>
<dbReference type="RefSeq" id="WP_354367722.1">
    <property type="nucleotide sequence ID" value="NZ_JBEPLN010000005.1"/>
</dbReference>
<dbReference type="InterPro" id="IPR014721">
    <property type="entry name" value="Ribsml_uS5_D2-typ_fold_subgr"/>
</dbReference>
<evidence type="ECO:0000256" key="3">
    <source>
        <dbReference type="ARBA" id="ARBA00022722"/>
    </source>
</evidence>
<evidence type="ECO:0000256" key="2">
    <source>
        <dbReference type="ARBA" id="ARBA00022694"/>
    </source>
</evidence>
<dbReference type="SUPFAM" id="SSF54211">
    <property type="entry name" value="Ribosomal protein S5 domain 2-like"/>
    <property type="match status" value="1"/>
</dbReference>
<dbReference type="PROSITE" id="PS00648">
    <property type="entry name" value="RIBONUCLEASE_P"/>
    <property type="match status" value="1"/>
</dbReference>
<evidence type="ECO:0000256" key="8">
    <source>
        <dbReference type="NCBIfam" id="TIGR00188"/>
    </source>
</evidence>
<reference evidence="9 10" key="1">
    <citation type="submission" date="2024-06" db="EMBL/GenBank/DDBJ databases">
        <title>Genomic Encyclopedia of Type Strains, Phase IV (KMG-IV): sequencing the most valuable type-strain genomes for metagenomic binning, comparative biology and taxonomic classification.</title>
        <authorList>
            <person name="Goeker M."/>
        </authorList>
    </citation>
    <scope>NUCLEOTIDE SEQUENCE [LARGE SCALE GENOMIC DNA]</scope>
    <source>
        <strain evidence="9 10">DSM 28302</strain>
    </source>
</reference>
<sequence length="119" mass="14059">MRKSFRVKSEKDFKVIFEASQSVANRKFVVYRLEKQQKHYRVGLSVGKKLGNAVVRNRIKRRLRHLVMEFSPYLVTDDFVVIARKGVEELSYQELRQNLMHVLKLGNLYQEGLSSEKED</sequence>
<dbReference type="HAMAP" id="MF_00227">
    <property type="entry name" value="RNase_P"/>
    <property type="match status" value="1"/>
</dbReference>
<keyword evidence="3 7" id="KW-0540">Nuclease</keyword>
<accession>A0ABV2JDJ9</accession>
<dbReference type="PANTHER" id="PTHR33992:SF1">
    <property type="entry name" value="RIBONUCLEASE P PROTEIN COMPONENT"/>
    <property type="match status" value="1"/>
</dbReference>
<organism evidence="9 10">
    <name type="scientific">Streptococcus porcorum</name>
    <dbReference type="NCBI Taxonomy" id="701526"/>
    <lineage>
        <taxon>Bacteria</taxon>
        <taxon>Bacillati</taxon>
        <taxon>Bacillota</taxon>
        <taxon>Bacilli</taxon>
        <taxon>Lactobacillales</taxon>
        <taxon>Streptococcaceae</taxon>
        <taxon>Streptococcus</taxon>
    </lineage>
</organism>
<evidence type="ECO:0000256" key="4">
    <source>
        <dbReference type="ARBA" id="ARBA00022759"/>
    </source>
</evidence>
<name>A0ABV2JDJ9_9STRE</name>
<evidence type="ECO:0000256" key="7">
    <source>
        <dbReference type="HAMAP-Rule" id="MF_00227"/>
    </source>
</evidence>
<dbReference type="NCBIfam" id="TIGR00188">
    <property type="entry name" value="rnpA"/>
    <property type="match status" value="1"/>
</dbReference>
<comment type="catalytic activity">
    <reaction evidence="7">
        <text>Endonucleolytic cleavage of RNA, removing 5'-extranucleotides from tRNA precursor.</text>
        <dbReference type="EC" id="3.1.26.5"/>
    </reaction>
</comment>
<keyword evidence="6 7" id="KW-0694">RNA-binding</keyword>
<keyword evidence="4 7" id="KW-0255">Endonuclease</keyword>
<keyword evidence="5 7" id="KW-0378">Hydrolase</keyword>
<dbReference type="Proteomes" id="UP001549037">
    <property type="component" value="Unassembled WGS sequence"/>
</dbReference>
<dbReference type="InterPro" id="IPR000100">
    <property type="entry name" value="RNase_P"/>
</dbReference>
<evidence type="ECO:0000313" key="10">
    <source>
        <dbReference type="Proteomes" id="UP001549037"/>
    </source>
</evidence>
<evidence type="ECO:0000313" key="9">
    <source>
        <dbReference type="EMBL" id="MET3633833.1"/>
    </source>
</evidence>
<keyword evidence="2 7" id="KW-0819">tRNA processing</keyword>
<keyword evidence="10" id="KW-1185">Reference proteome</keyword>
<dbReference type="InterPro" id="IPR020568">
    <property type="entry name" value="Ribosomal_Su5_D2-typ_SF"/>
</dbReference>
<evidence type="ECO:0000256" key="1">
    <source>
        <dbReference type="ARBA" id="ARBA00002663"/>
    </source>
</evidence>
<dbReference type="GO" id="GO:0004526">
    <property type="term" value="F:ribonuclease P activity"/>
    <property type="evidence" value="ECO:0007669"/>
    <property type="project" value="UniProtKB-EC"/>
</dbReference>
<dbReference type="InterPro" id="IPR020539">
    <property type="entry name" value="RNase_P_CS"/>
</dbReference>
<dbReference type="Pfam" id="PF00825">
    <property type="entry name" value="Ribonuclease_P"/>
    <property type="match status" value="1"/>
</dbReference>
<dbReference type="EMBL" id="JBEPLN010000005">
    <property type="protein sequence ID" value="MET3633833.1"/>
    <property type="molecule type" value="Genomic_DNA"/>
</dbReference>
<comment type="similarity">
    <text evidence="7">Belongs to the RnpA family.</text>
</comment>
<comment type="function">
    <text evidence="1 7">RNaseP catalyzes the removal of the 5'-leader sequence from pre-tRNA to produce the mature 5'-terminus. It can also cleave other RNA substrates such as 4.5S RNA. The protein component plays an auxiliary but essential role in vivo by binding to the 5'-leader sequence and broadening the substrate specificity of the ribozyme.</text>
</comment>
<dbReference type="PANTHER" id="PTHR33992">
    <property type="entry name" value="RIBONUCLEASE P PROTEIN COMPONENT"/>
    <property type="match status" value="1"/>
</dbReference>
<proteinExistence type="inferred from homology"/>
<comment type="caution">
    <text evidence="9">The sequence shown here is derived from an EMBL/GenBank/DDBJ whole genome shotgun (WGS) entry which is preliminary data.</text>
</comment>
<protein>
    <recommendedName>
        <fullName evidence="7 8">Ribonuclease P protein component</fullName>
        <shortName evidence="7">RNase P protein</shortName>
        <shortName evidence="7">RNaseP protein</shortName>
        <ecNumber evidence="7 8">3.1.26.5</ecNumber>
    </recommendedName>
    <alternativeName>
        <fullName evidence="7">Protein C5</fullName>
    </alternativeName>
</protein>
<dbReference type="EC" id="3.1.26.5" evidence="7 8"/>
<gene>
    <name evidence="7" type="primary">rnpA</name>
    <name evidence="9" type="ORF">ABID28_000467</name>
</gene>
<dbReference type="Gene3D" id="3.30.230.10">
    <property type="match status" value="1"/>
</dbReference>
<comment type="subunit">
    <text evidence="7">Consists of a catalytic RNA component (M1 or rnpB) and a protein subunit.</text>
</comment>